<dbReference type="STRING" id="933084.A0A067PJX1"/>
<keyword evidence="2" id="KW-1185">Reference proteome</keyword>
<dbReference type="InParanoid" id="A0A067PJX1"/>
<protein>
    <submittedName>
        <fullName evidence="1">Uncharacterized protein</fullName>
    </submittedName>
</protein>
<name>A0A067PJX1_9AGAM</name>
<dbReference type="EMBL" id="KL197730">
    <property type="protein sequence ID" value="KDQ54140.1"/>
    <property type="molecule type" value="Genomic_DNA"/>
</dbReference>
<sequence>ISGSERKDMARVLLACLVGKVPQSGIIACCALLDFIYQAQNPTHDNTTLSYMRDALNTFHAHRQIFITLGIQKDFNIPKFHSLLHYITAIRNFGTTDNYNTEMFEHLHIDLAKDTWHSTNHKDECPQMVKWVTHQEKVSSFDGYISWMERLCSRQANSSNLPILRNKEGSPIKLTKRPHSPNCLLDKIKQDHSAPSLRRDLTKYLATLSAISPTRYTLPFEYLDTYHNVKFSPPELHNQK</sequence>
<evidence type="ECO:0000313" key="2">
    <source>
        <dbReference type="Proteomes" id="UP000027265"/>
    </source>
</evidence>
<feature type="non-terminal residue" evidence="1">
    <location>
        <position position="1"/>
    </location>
</feature>
<dbReference type="Proteomes" id="UP000027265">
    <property type="component" value="Unassembled WGS sequence"/>
</dbReference>
<dbReference type="HOGENOM" id="CLU_006344_0_1_1"/>
<organism evidence="1 2">
    <name type="scientific">Jaapia argillacea MUCL 33604</name>
    <dbReference type="NCBI Taxonomy" id="933084"/>
    <lineage>
        <taxon>Eukaryota</taxon>
        <taxon>Fungi</taxon>
        <taxon>Dikarya</taxon>
        <taxon>Basidiomycota</taxon>
        <taxon>Agaricomycotina</taxon>
        <taxon>Agaricomycetes</taxon>
        <taxon>Agaricomycetidae</taxon>
        <taxon>Jaapiales</taxon>
        <taxon>Jaapiaceae</taxon>
        <taxon>Jaapia</taxon>
    </lineage>
</organism>
<dbReference type="AlphaFoldDB" id="A0A067PJX1"/>
<proteinExistence type="predicted"/>
<reference evidence="2" key="1">
    <citation type="journal article" date="2014" name="Proc. Natl. Acad. Sci. U.S.A.">
        <title>Extensive sampling of basidiomycete genomes demonstrates inadequacy of the white-rot/brown-rot paradigm for wood decay fungi.</title>
        <authorList>
            <person name="Riley R."/>
            <person name="Salamov A.A."/>
            <person name="Brown D.W."/>
            <person name="Nagy L.G."/>
            <person name="Floudas D."/>
            <person name="Held B.W."/>
            <person name="Levasseur A."/>
            <person name="Lombard V."/>
            <person name="Morin E."/>
            <person name="Otillar R."/>
            <person name="Lindquist E.A."/>
            <person name="Sun H."/>
            <person name="LaButti K.M."/>
            <person name="Schmutz J."/>
            <person name="Jabbour D."/>
            <person name="Luo H."/>
            <person name="Baker S.E."/>
            <person name="Pisabarro A.G."/>
            <person name="Walton J.D."/>
            <person name="Blanchette R.A."/>
            <person name="Henrissat B."/>
            <person name="Martin F."/>
            <person name="Cullen D."/>
            <person name="Hibbett D.S."/>
            <person name="Grigoriev I.V."/>
        </authorList>
    </citation>
    <scope>NUCLEOTIDE SEQUENCE [LARGE SCALE GENOMIC DNA]</scope>
    <source>
        <strain evidence="2">MUCL 33604</strain>
    </source>
</reference>
<accession>A0A067PJX1</accession>
<evidence type="ECO:0000313" key="1">
    <source>
        <dbReference type="EMBL" id="KDQ54140.1"/>
    </source>
</evidence>
<gene>
    <name evidence="1" type="ORF">JAAARDRAFT_135989</name>
</gene>
<dbReference type="OrthoDB" id="3232941at2759"/>